<organism evidence="6 7">
    <name type="scientific">Caballeronia calidae</name>
    <dbReference type="NCBI Taxonomy" id="1777139"/>
    <lineage>
        <taxon>Bacteria</taxon>
        <taxon>Pseudomonadati</taxon>
        <taxon>Pseudomonadota</taxon>
        <taxon>Betaproteobacteria</taxon>
        <taxon>Burkholderiales</taxon>
        <taxon>Burkholderiaceae</taxon>
        <taxon>Caballeronia</taxon>
    </lineage>
</organism>
<keyword evidence="7" id="KW-1185">Reference proteome</keyword>
<dbReference type="Pfam" id="PF00171">
    <property type="entry name" value="Aldedh"/>
    <property type="match status" value="1"/>
</dbReference>
<comment type="caution">
    <text evidence="6">The sequence shown here is derived from an EMBL/GenBank/DDBJ whole genome shotgun (WGS) entry which is preliminary data.</text>
</comment>
<evidence type="ECO:0000256" key="1">
    <source>
        <dbReference type="ARBA" id="ARBA00009986"/>
    </source>
</evidence>
<dbReference type="InterPro" id="IPR016160">
    <property type="entry name" value="Ald_DH_CS_CYS"/>
</dbReference>
<dbReference type="PROSITE" id="PS00687">
    <property type="entry name" value="ALDEHYDE_DEHYDR_GLU"/>
    <property type="match status" value="1"/>
</dbReference>
<comment type="similarity">
    <text evidence="1 4">Belongs to the aldehyde dehydrogenase family.</text>
</comment>
<dbReference type="Gene3D" id="3.40.309.10">
    <property type="entry name" value="Aldehyde Dehydrogenase, Chain A, domain 2"/>
    <property type="match status" value="1"/>
</dbReference>
<accession>A0A158EKC6</accession>
<dbReference type="PANTHER" id="PTHR11699">
    <property type="entry name" value="ALDEHYDE DEHYDROGENASE-RELATED"/>
    <property type="match status" value="1"/>
</dbReference>
<sequence>MKRFQLFINGDWRSAKSNETFESFNPYTGQPWALIPRCSTEDVNDAVAAARIALEQGEWGGLSATARGRLLTKLGDLIARDADKLAEIEVRDNGKLWAEMRLQVGYLPQWLYYFGGLADKIEGSVPPIEKPDNFAYTRREPVGVVAAITPWNSPLLTTMYKLAPALAAGCTMVLKPSEFTSASLLELMKLVEEAGFPKGVLNVVTGFGADVGEALVTHPDVNKIAFTGGENGGRLIARNAANDFKRLTLELGGKSAQIVFDDAKLDDAVKGAVSGIFAATGQTCIAGSRLMLHESIHDEFVEKFIELARTARMGDPMDTKTQIGPVTTRPQYERILEYIGIAKNEGAHCVLGGSAATRSECGEGWFIEPTIFTNVTNNMRIAREEVFGPVLSVMKFNDDEEAYGMANDTPFGLAAGVWTTSFARAFTASKRLRAGTVWVNTYRAVSYVTPFGGMKRSGIGRENGKEAIDEYLETKTVWISYAGSTDNPFVMR</sequence>
<dbReference type="InterPro" id="IPR016163">
    <property type="entry name" value="Ald_DH_C"/>
</dbReference>
<feature type="active site" evidence="3">
    <location>
        <position position="250"/>
    </location>
</feature>
<name>A0A158EKC6_9BURK</name>
<dbReference type="AlphaFoldDB" id="A0A158EKC6"/>
<dbReference type="CDD" id="cd07114">
    <property type="entry name" value="ALDH_DhaS"/>
    <property type="match status" value="1"/>
</dbReference>
<dbReference type="FunFam" id="3.40.605.10:FF:000007">
    <property type="entry name" value="NAD/NADP-dependent betaine aldehyde dehydrogenase"/>
    <property type="match status" value="1"/>
</dbReference>
<dbReference type="SUPFAM" id="SSF53720">
    <property type="entry name" value="ALDH-like"/>
    <property type="match status" value="1"/>
</dbReference>
<protein>
    <submittedName>
        <fullName evidence="6">Aldehyde dehydrogenase</fullName>
    </submittedName>
</protein>
<dbReference type="GO" id="GO:0016620">
    <property type="term" value="F:oxidoreductase activity, acting on the aldehyde or oxo group of donors, NAD or NADP as acceptor"/>
    <property type="evidence" value="ECO:0007669"/>
    <property type="project" value="InterPro"/>
</dbReference>
<evidence type="ECO:0000313" key="6">
    <source>
        <dbReference type="EMBL" id="SAL06856.1"/>
    </source>
</evidence>
<evidence type="ECO:0000259" key="5">
    <source>
        <dbReference type="Pfam" id="PF00171"/>
    </source>
</evidence>
<dbReference type="EMBL" id="FCOX02000141">
    <property type="protein sequence ID" value="SAL06856.1"/>
    <property type="molecule type" value="Genomic_DNA"/>
</dbReference>
<dbReference type="RefSeq" id="WP_062612684.1">
    <property type="nucleotide sequence ID" value="NZ_FCOX02000141.1"/>
</dbReference>
<dbReference type="PROSITE" id="PS00070">
    <property type="entry name" value="ALDEHYDE_DEHYDR_CYS"/>
    <property type="match status" value="1"/>
</dbReference>
<gene>
    <name evidence="6" type="ORF">AWB78_08284</name>
</gene>
<evidence type="ECO:0000313" key="7">
    <source>
        <dbReference type="Proteomes" id="UP000071859"/>
    </source>
</evidence>
<dbReference type="FunFam" id="3.40.605.10:FF:000026">
    <property type="entry name" value="Aldehyde dehydrogenase, putative"/>
    <property type="match status" value="1"/>
</dbReference>
<dbReference type="InterPro" id="IPR016162">
    <property type="entry name" value="Ald_DH_N"/>
</dbReference>
<proteinExistence type="inferred from homology"/>
<dbReference type="InterPro" id="IPR029510">
    <property type="entry name" value="Ald_DH_CS_GLU"/>
</dbReference>
<dbReference type="FunFam" id="3.40.309.10:FF:000012">
    <property type="entry name" value="Betaine aldehyde dehydrogenase"/>
    <property type="match status" value="1"/>
</dbReference>
<evidence type="ECO:0000256" key="3">
    <source>
        <dbReference type="PROSITE-ProRule" id="PRU10007"/>
    </source>
</evidence>
<dbReference type="InterPro" id="IPR015590">
    <property type="entry name" value="Aldehyde_DH_dom"/>
</dbReference>
<reference evidence="6" key="1">
    <citation type="submission" date="2016-01" db="EMBL/GenBank/DDBJ databases">
        <authorList>
            <person name="Peeters C."/>
        </authorList>
    </citation>
    <scope>NUCLEOTIDE SEQUENCE</scope>
    <source>
        <strain evidence="6">LMG 29321</strain>
    </source>
</reference>
<evidence type="ECO:0000256" key="4">
    <source>
        <dbReference type="RuleBase" id="RU003345"/>
    </source>
</evidence>
<dbReference type="InterPro" id="IPR016161">
    <property type="entry name" value="Ald_DH/histidinol_DH"/>
</dbReference>
<feature type="domain" description="Aldehyde dehydrogenase" evidence="5">
    <location>
        <begin position="12"/>
        <end position="477"/>
    </location>
</feature>
<dbReference type="OrthoDB" id="6187633at2"/>
<dbReference type="Gene3D" id="3.40.605.10">
    <property type="entry name" value="Aldehyde Dehydrogenase, Chain A, domain 1"/>
    <property type="match status" value="1"/>
</dbReference>
<dbReference type="Proteomes" id="UP000071859">
    <property type="component" value="Unassembled WGS sequence"/>
</dbReference>
<keyword evidence="2 4" id="KW-0560">Oxidoreductase</keyword>
<evidence type="ECO:0000256" key="2">
    <source>
        <dbReference type="ARBA" id="ARBA00023002"/>
    </source>
</evidence>